<evidence type="ECO:0000256" key="1">
    <source>
        <dbReference type="SAM" id="MobiDB-lite"/>
    </source>
</evidence>
<evidence type="ECO:0000259" key="2">
    <source>
        <dbReference type="Pfam" id="PF06439"/>
    </source>
</evidence>
<feature type="domain" description="3-keto-alpha-glucoside-1,2-lyase/3-keto-2-hydroxy-glucal hydratase" evidence="2">
    <location>
        <begin position="309"/>
        <end position="499"/>
    </location>
</feature>
<dbReference type="OrthoDB" id="53343at2"/>
<dbReference type="AlphaFoldDB" id="A0A2K3UVK4"/>
<evidence type="ECO:0000313" key="3">
    <source>
        <dbReference type="EMBL" id="PNY80561.1"/>
    </source>
</evidence>
<dbReference type="GO" id="GO:0016787">
    <property type="term" value="F:hydrolase activity"/>
    <property type="evidence" value="ECO:0007669"/>
    <property type="project" value="InterPro"/>
</dbReference>
<accession>A0A2K3UVK4</accession>
<feature type="compositionally biased region" description="Basic and acidic residues" evidence="1">
    <location>
        <begin position="1"/>
        <end position="11"/>
    </location>
</feature>
<sequence>MPDPPDARPPGDDPMTPLPPPLSRRRPGLALLLGALLCACDQAPAGTAPPTPEPPVQASPQTNWEKLFNGTDLRGWSAWFPSSGRGGDPRGVFKVEDGALHVLDLPPSGAEQEFGYLATDQLHKDYRLRLEYRWGGKKFAPRATEPRDAGLLYHVSGPDQIWPQGLEFQIMEGSTGDLWTLDGTNFSSTVQDANAAELQYDPLGRAHTTAFGDDSYKRLIRSGTPPEQAQGWNALELVVSGDQVVQIVGGQVAARASRLRGADGSPLTGGRILLQAEGAEVYYRAIELRPLAYTPPPAGATVLLGSGPGASAAAWQGRTGAPADWPVQDGAMTVRPASLQVGGKAVSNDIRTREAYGDLRLHLEFQLPVTPGALPEQDRGNSGVYLQGRYELQLLDSFGGALSGKNDLGAIYGQRDASSNAALPAGTWQTYDVEFRAARWQGGRKTDDARMTVWLNGEKVQDDVPLSASTFLGEPEADTPGPLVLQDHGNRVQFRNIWLLPR</sequence>
<feature type="region of interest" description="Disordered" evidence="1">
    <location>
        <begin position="1"/>
        <end position="26"/>
    </location>
</feature>
<feature type="domain" description="3-keto-alpha-glucoside-1,2-lyase/3-keto-2-hydroxy-glucal hydratase" evidence="2">
    <location>
        <begin position="64"/>
        <end position="289"/>
    </location>
</feature>
<proteinExistence type="predicted"/>
<dbReference type="Pfam" id="PF06439">
    <property type="entry name" value="3keto-disac_hyd"/>
    <property type="match status" value="2"/>
</dbReference>
<evidence type="ECO:0000313" key="4">
    <source>
        <dbReference type="Proteomes" id="UP000236379"/>
    </source>
</evidence>
<organism evidence="3 4">
    <name type="scientific">Deinococcus koreensis</name>
    <dbReference type="NCBI Taxonomy" id="2054903"/>
    <lineage>
        <taxon>Bacteria</taxon>
        <taxon>Thermotogati</taxon>
        <taxon>Deinococcota</taxon>
        <taxon>Deinococci</taxon>
        <taxon>Deinococcales</taxon>
        <taxon>Deinococcaceae</taxon>
        <taxon>Deinococcus</taxon>
    </lineage>
</organism>
<keyword evidence="4" id="KW-1185">Reference proteome</keyword>
<dbReference type="Proteomes" id="UP000236379">
    <property type="component" value="Unassembled WGS sequence"/>
</dbReference>
<dbReference type="EMBL" id="PPPD01000001">
    <property type="protein sequence ID" value="PNY80561.1"/>
    <property type="molecule type" value="Genomic_DNA"/>
</dbReference>
<dbReference type="InterPro" id="IPR010496">
    <property type="entry name" value="AL/BT2_dom"/>
</dbReference>
<reference evidence="3 4" key="1">
    <citation type="submission" date="2018-01" db="EMBL/GenBank/DDBJ databases">
        <title>Deinococcus koreensis sp. nov., a radiation-resistant bacterium isolated from river water.</title>
        <authorList>
            <person name="Choi A."/>
        </authorList>
    </citation>
    <scope>NUCLEOTIDE SEQUENCE [LARGE SCALE GENOMIC DNA]</scope>
    <source>
        <strain evidence="3 4">SJW1-2</strain>
    </source>
</reference>
<protein>
    <recommendedName>
        <fullName evidence="2">3-keto-alpha-glucoside-1,2-lyase/3-keto-2-hydroxy-glucal hydratase domain-containing protein</fullName>
    </recommendedName>
</protein>
<comment type="caution">
    <text evidence="3">The sequence shown here is derived from an EMBL/GenBank/DDBJ whole genome shotgun (WGS) entry which is preliminary data.</text>
</comment>
<dbReference type="Gene3D" id="2.60.120.560">
    <property type="entry name" value="Exo-inulinase, domain 1"/>
    <property type="match status" value="2"/>
</dbReference>
<name>A0A2K3UVK4_9DEIO</name>
<gene>
    <name evidence="3" type="ORF">CVO96_03550</name>
</gene>